<dbReference type="InParanoid" id="A0A0C2ZDK4"/>
<evidence type="ECO:0000313" key="2">
    <source>
        <dbReference type="Proteomes" id="UP000053989"/>
    </source>
</evidence>
<organism evidence="1 2">
    <name type="scientific">Scleroderma citrinum Foug A</name>
    <dbReference type="NCBI Taxonomy" id="1036808"/>
    <lineage>
        <taxon>Eukaryota</taxon>
        <taxon>Fungi</taxon>
        <taxon>Dikarya</taxon>
        <taxon>Basidiomycota</taxon>
        <taxon>Agaricomycotina</taxon>
        <taxon>Agaricomycetes</taxon>
        <taxon>Agaricomycetidae</taxon>
        <taxon>Boletales</taxon>
        <taxon>Sclerodermatineae</taxon>
        <taxon>Sclerodermataceae</taxon>
        <taxon>Scleroderma</taxon>
    </lineage>
</organism>
<proteinExistence type="predicted"/>
<gene>
    <name evidence="1" type="ORF">SCLCIDRAFT_33793</name>
</gene>
<reference evidence="2" key="2">
    <citation type="submission" date="2015-01" db="EMBL/GenBank/DDBJ databases">
        <title>Evolutionary Origins and Diversification of the Mycorrhizal Mutualists.</title>
        <authorList>
            <consortium name="DOE Joint Genome Institute"/>
            <consortium name="Mycorrhizal Genomics Consortium"/>
            <person name="Kohler A."/>
            <person name="Kuo A."/>
            <person name="Nagy L.G."/>
            <person name="Floudas D."/>
            <person name="Copeland A."/>
            <person name="Barry K.W."/>
            <person name="Cichocki N."/>
            <person name="Veneault-Fourrey C."/>
            <person name="LaButti K."/>
            <person name="Lindquist E.A."/>
            <person name="Lipzen A."/>
            <person name="Lundell T."/>
            <person name="Morin E."/>
            <person name="Murat C."/>
            <person name="Riley R."/>
            <person name="Ohm R."/>
            <person name="Sun H."/>
            <person name="Tunlid A."/>
            <person name="Henrissat B."/>
            <person name="Grigoriev I.V."/>
            <person name="Hibbett D.S."/>
            <person name="Martin F."/>
        </authorList>
    </citation>
    <scope>NUCLEOTIDE SEQUENCE [LARGE SCALE GENOMIC DNA]</scope>
    <source>
        <strain evidence="2">Foug A</strain>
    </source>
</reference>
<dbReference type="Proteomes" id="UP000053989">
    <property type="component" value="Unassembled WGS sequence"/>
</dbReference>
<sequence length="242" mass="27434">MPNISIATFRGVLWWLHGPDAFWIRSLFFHINTWVQRPYRHVLSHFRVAALRCSELEPSVLTLMPNESVWTICVSDGWPGRHSQQCFLHSIQVNVAAARCAVYTIVTSISTAIAIASSLSCLALNIWRNCLPSPLEPSELECSPQRLNRHVPRLCHRNFEYIWHFHICFNARAISMSSRHLHMASRSIHSASRTIGIAHTPMRACKAYELPQLVQSISALDLCTQLTQPLARLVFHAACLAC</sequence>
<protein>
    <submittedName>
        <fullName evidence="1">Uncharacterized protein</fullName>
    </submittedName>
</protein>
<keyword evidence="2" id="KW-1185">Reference proteome</keyword>
<name>A0A0C2ZDK4_9AGAM</name>
<reference evidence="1 2" key="1">
    <citation type="submission" date="2014-04" db="EMBL/GenBank/DDBJ databases">
        <authorList>
            <consortium name="DOE Joint Genome Institute"/>
            <person name="Kuo A."/>
            <person name="Kohler A."/>
            <person name="Nagy L.G."/>
            <person name="Floudas D."/>
            <person name="Copeland A."/>
            <person name="Barry K.W."/>
            <person name="Cichocki N."/>
            <person name="Veneault-Fourrey C."/>
            <person name="LaButti K."/>
            <person name="Lindquist E.A."/>
            <person name="Lipzen A."/>
            <person name="Lundell T."/>
            <person name="Morin E."/>
            <person name="Murat C."/>
            <person name="Sun H."/>
            <person name="Tunlid A."/>
            <person name="Henrissat B."/>
            <person name="Grigoriev I.V."/>
            <person name="Hibbett D.S."/>
            <person name="Martin F."/>
            <person name="Nordberg H.P."/>
            <person name="Cantor M.N."/>
            <person name="Hua S.X."/>
        </authorList>
    </citation>
    <scope>NUCLEOTIDE SEQUENCE [LARGE SCALE GENOMIC DNA]</scope>
    <source>
        <strain evidence="1 2">Foug A</strain>
    </source>
</reference>
<dbReference type="AlphaFoldDB" id="A0A0C2ZDK4"/>
<dbReference type="EMBL" id="KN822294">
    <property type="protein sequence ID" value="KIM51042.1"/>
    <property type="molecule type" value="Genomic_DNA"/>
</dbReference>
<evidence type="ECO:0000313" key="1">
    <source>
        <dbReference type="EMBL" id="KIM51042.1"/>
    </source>
</evidence>
<dbReference type="HOGENOM" id="CLU_1147769_0_0_1"/>
<accession>A0A0C2ZDK4</accession>